<dbReference type="GO" id="GO:0016020">
    <property type="term" value="C:membrane"/>
    <property type="evidence" value="ECO:0007669"/>
    <property type="project" value="InterPro"/>
</dbReference>
<dbReference type="InterPro" id="IPR010559">
    <property type="entry name" value="Sig_transdc_His_kin_internal"/>
</dbReference>
<dbReference type="GO" id="GO:0000155">
    <property type="term" value="F:phosphorelay sensor kinase activity"/>
    <property type="evidence" value="ECO:0007669"/>
    <property type="project" value="InterPro"/>
</dbReference>
<evidence type="ECO:0000313" key="3">
    <source>
        <dbReference type="EMBL" id="MTS27579.1"/>
    </source>
</evidence>
<dbReference type="Gene3D" id="6.10.340.10">
    <property type="match status" value="1"/>
</dbReference>
<dbReference type="Pfam" id="PF06580">
    <property type="entry name" value="His_kinase"/>
    <property type="match status" value="1"/>
</dbReference>
<evidence type="ECO:0000313" key="4">
    <source>
        <dbReference type="Proteomes" id="UP000472755"/>
    </source>
</evidence>
<feature type="transmembrane region" description="Helical" evidence="1">
    <location>
        <begin position="288"/>
        <end position="309"/>
    </location>
</feature>
<dbReference type="Proteomes" id="UP000472755">
    <property type="component" value="Unassembled WGS sequence"/>
</dbReference>
<sequence>MLKRWFRDTKLQTKFTLLIFACVGILCGAFIWASFRLADTYNEMIYKRTADALTFSAENLASLFQTNAELSQQIATNETIQQALVTARESEDQIARKAALTTLSRQLTGYSNHNRYIECIHLDYGGASSLILGKRTITDTEKNQEEIHAAANSQQGAYSFLVLEDMDGQPQLVCTRTIRRVRNMDLSELGILTLYLDLDKMVKDSVTSFARIDNTALYLAHGQQAIYPYGDAGVEQYLSNSGDTSYRLERIGGVMRFIVQKPISSTPYTCILAPAYSEIFRTLVRNNILCAVIVLAVVALTVAFSHLFVRNLLRHLGTLIEKINYYKGNAGQNHTPASSYDYTQRHDELGMLHNEFDDMVCKINTLIEDNYIKQLLIKDTQLKALQQQINPHFLYNTLNAINWEAEALNAPTIPAIVESLSALLRSTLSEKSETLPLQNELELLHHYLRIQQIRYGDRLVYHTDIMPSLLPVPVPKMILQPLVENAIRYSLEPYADTCTILVSAQQKNETCAVISVSNTGSEIDPDILKKLESGEITPNGFGIGLLNIHSRIQLLFGDAYGLSFSNSDNIATVEILVPLSGH</sequence>
<name>A0A6L6LTI5_9FIRM</name>
<dbReference type="SUPFAM" id="SSF55874">
    <property type="entry name" value="ATPase domain of HSP90 chaperone/DNA topoisomerase II/histidine kinase"/>
    <property type="match status" value="1"/>
</dbReference>
<dbReference type="InterPro" id="IPR036890">
    <property type="entry name" value="HATPase_C_sf"/>
</dbReference>
<dbReference type="Pfam" id="PF02518">
    <property type="entry name" value="HATPase_c"/>
    <property type="match status" value="1"/>
</dbReference>
<comment type="caution">
    <text evidence="3">The sequence shown here is derived from an EMBL/GenBank/DDBJ whole genome shotgun (WGS) entry which is preliminary data.</text>
</comment>
<reference evidence="3 4" key="1">
    <citation type="journal article" date="2019" name="Nat. Med.">
        <title>A library of human gut bacterial isolates paired with longitudinal multiomics data enables mechanistic microbiome research.</title>
        <authorList>
            <person name="Poyet M."/>
            <person name="Groussin M."/>
            <person name="Gibbons S.M."/>
            <person name="Avila-Pacheco J."/>
            <person name="Jiang X."/>
            <person name="Kearney S.M."/>
            <person name="Perrotta A.R."/>
            <person name="Berdy B."/>
            <person name="Zhao S."/>
            <person name="Lieberman T.D."/>
            <person name="Swanson P.K."/>
            <person name="Smith M."/>
            <person name="Roesemann S."/>
            <person name="Alexander J.E."/>
            <person name="Rich S.A."/>
            <person name="Livny J."/>
            <person name="Vlamakis H."/>
            <person name="Clish C."/>
            <person name="Bullock K."/>
            <person name="Deik A."/>
            <person name="Scott J."/>
            <person name="Pierce K.A."/>
            <person name="Xavier R.J."/>
            <person name="Alm E.J."/>
        </authorList>
    </citation>
    <scope>NUCLEOTIDE SEQUENCE [LARGE SCALE GENOMIC DNA]</scope>
    <source>
        <strain evidence="3 4">BIOML-A4</strain>
    </source>
</reference>
<dbReference type="InterPro" id="IPR003594">
    <property type="entry name" value="HATPase_dom"/>
</dbReference>
<proteinExistence type="predicted"/>
<dbReference type="PANTHER" id="PTHR34220">
    <property type="entry name" value="SENSOR HISTIDINE KINASE YPDA"/>
    <property type="match status" value="1"/>
</dbReference>
<feature type="domain" description="Histidine kinase/HSP90-like ATPase" evidence="2">
    <location>
        <begin position="470"/>
        <end position="581"/>
    </location>
</feature>
<keyword evidence="1" id="KW-0472">Membrane</keyword>
<dbReference type="RefSeq" id="WP_009326194.1">
    <property type="nucleotide sequence ID" value="NZ_WMZN01000013.1"/>
</dbReference>
<dbReference type="PANTHER" id="PTHR34220:SF7">
    <property type="entry name" value="SENSOR HISTIDINE KINASE YPDA"/>
    <property type="match status" value="1"/>
</dbReference>
<dbReference type="EMBL" id="WMZU01000013">
    <property type="protein sequence ID" value="MTS27579.1"/>
    <property type="molecule type" value="Genomic_DNA"/>
</dbReference>
<keyword evidence="1" id="KW-0812">Transmembrane</keyword>
<dbReference type="InterPro" id="IPR050640">
    <property type="entry name" value="Bact_2-comp_sensor_kinase"/>
</dbReference>
<dbReference type="AlphaFoldDB" id="A0A6L6LTI5"/>
<accession>A0A6L6LTI5</accession>
<evidence type="ECO:0000259" key="2">
    <source>
        <dbReference type="SMART" id="SM00387"/>
    </source>
</evidence>
<keyword evidence="1" id="KW-1133">Transmembrane helix</keyword>
<organism evidence="3 4">
    <name type="scientific">Ruthenibacterium lactatiformans</name>
    <dbReference type="NCBI Taxonomy" id="1550024"/>
    <lineage>
        <taxon>Bacteria</taxon>
        <taxon>Bacillati</taxon>
        <taxon>Bacillota</taxon>
        <taxon>Clostridia</taxon>
        <taxon>Eubacteriales</taxon>
        <taxon>Oscillospiraceae</taxon>
        <taxon>Ruthenibacterium</taxon>
    </lineage>
</organism>
<dbReference type="Gene3D" id="3.30.565.10">
    <property type="entry name" value="Histidine kinase-like ATPase, C-terminal domain"/>
    <property type="match status" value="1"/>
</dbReference>
<dbReference type="SMART" id="SM00387">
    <property type="entry name" value="HATPase_c"/>
    <property type="match status" value="1"/>
</dbReference>
<evidence type="ECO:0000256" key="1">
    <source>
        <dbReference type="SAM" id="Phobius"/>
    </source>
</evidence>
<protein>
    <recommendedName>
        <fullName evidence="2">Histidine kinase/HSP90-like ATPase domain-containing protein</fullName>
    </recommendedName>
</protein>
<gene>
    <name evidence="3" type="ORF">GMD59_09795</name>
</gene>
<feature type="transmembrane region" description="Helical" evidence="1">
    <location>
        <begin position="15"/>
        <end position="38"/>
    </location>
</feature>